<dbReference type="InterPro" id="IPR000126">
    <property type="entry name" value="V8_ser_AS"/>
</dbReference>
<keyword evidence="8" id="KW-1185">Reference proteome</keyword>
<comment type="caution">
    <text evidence="7">The sequence shown here is derived from an EMBL/GenBank/DDBJ whole genome shotgun (WGS) entry which is preliminary data.</text>
</comment>
<feature type="signal peptide" evidence="5">
    <location>
        <begin position="1"/>
        <end position="26"/>
    </location>
</feature>
<keyword evidence="3" id="KW-0378">Hydrolase</keyword>
<evidence type="ECO:0000256" key="5">
    <source>
        <dbReference type="SAM" id="SignalP"/>
    </source>
</evidence>
<dbReference type="InterPro" id="IPR050966">
    <property type="entry name" value="Glutamyl_endopeptidase"/>
</dbReference>
<evidence type="ECO:0000256" key="4">
    <source>
        <dbReference type="ARBA" id="ARBA00022825"/>
    </source>
</evidence>
<dbReference type="EMBL" id="JAHUZB010000004">
    <property type="protein sequence ID" value="MBV7391514.1"/>
    <property type="molecule type" value="Genomic_DNA"/>
</dbReference>
<accession>A0ABS6TF24</accession>
<name>A0ABS6TF24_9ENTE</name>
<dbReference type="Proteomes" id="UP000774130">
    <property type="component" value="Unassembled WGS sequence"/>
</dbReference>
<feature type="chain" id="PRO_5047094896" evidence="5">
    <location>
        <begin position="27"/>
        <end position="426"/>
    </location>
</feature>
<evidence type="ECO:0000256" key="2">
    <source>
        <dbReference type="ARBA" id="ARBA00022729"/>
    </source>
</evidence>
<dbReference type="Pfam" id="PF18885">
    <property type="entry name" value="DUF5648"/>
    <property type="match status" value="1"/>
</dbReference>
<protein>
    <submittedName>
        <fullName evidence="7">Trypsin-like peptidase domain-containing protein</fullName>
    </submittedName>
</protein>
<proteinExistence type="predicted"/>
<reference evidence="7 8" key="1">
    <citation type="submission" date="2021-06" db="EMBL/GenBank/DDBJ databases">
        <title>Enterococcus alishanensis sp. nov., a novel lactic acid bacterium isolated from fresh coffee beans.</title>
        <authorList>
            <person name="Chen Y.-S."/>
        </authorList>
    </citation>
    <scope>NUCLEOTIDE SEQUENCE [LARGE SCALE GENOMIC DNA]</scope>
    <source>
        <strain evidence="7 8">ALS3</strain>
    </source>
</reference>
<gene>
    <name evidence="7" type="ORF">KUA55_12570</name>
</gene>
<evidence type="ECO:0000256" key="3">
    <source>
        <dbReference type="ARBA" id="ARBA00022801"/>
    </source>
</evidence>
<evidence type="ECO:0000313" key="7">
    <source>
        <dbReference type="EMBL" id="MBV7391514.1"/>
    </source>
</evidence>
<organism evidence="7 8">
    <name type="scientific">Enterococcus alishanensis</name>
    <dbReference type="NCBI Taxonomy" id="1303817"/>
    <lineage>
        <taxon>Bacteria</taxon>
        <taxon>Bacillati</taxon>
        <taxon>Bacillota</taxon>
        <taxon>Bacilli</taxon>
        <taxon>Lactobacillales</taxon>
        <taxon>Enterococcaceae</taxon>
        <taxon>Enterococcus</taxon>
    </lineage>
</organism>
<evidence type="ECO:0000256" key="1">
    <source>
        <dbReference type="ARBA" id="ARBA00022670"/>
    </source>
</evidence>
<dbReference type="PANTHER" id="PTHR15462:SF8">
    <property type="entry name" value="SERINE PROTEASE"/>
    <property type="match status" value="1"/>
</dbReference>
<feature type="domain" description="DUF5648" evidence="6">
    <location>
        <begin position="300"/>
        <end position="425"/>
    </location>
</feature>
<dbReference type="PROSITE" id="PS00673">
    <property type="entry name" value="V8_SER"/>
    <property type="match status" value="1"/>
</dbReference>
<dbReference type="PANTHER" id="PTHR15462">
    <property type="entry name" value="SERINE PROTEASE"/>
    <property type="match status" value="1"/>
</dbReference>
<keyword evidence="2 5" id="KW-0732">Signal</keyword>
<dbReference type="Pfam" id="PF13365">
    <property type="entry name" value="Trypsin_2"/>
    <property type="match status" value="1"/>
</dbReference>
<keyword evidence="4" id="KW-0720">Serine protease</keyword>
<keyword evidence="1" id="KW-0645">Protease</keyword>
<dbReference type="RefSeq" id="WP_218326717.1">
    <property type="nucleotide sequence ID" value="NZ_JAHUZB010000004.1"/>
</dbReference>
<evidence type="ECO:0000313" key="8">
    <source>
        <dbReference type="Proteomes" id="UP000774130"/>
    </source>
</evidence>
<evidence type="ECO:0000259" key="6">
    <source>
        <dbReference type="Pfam" id="PF18885"/>
    </source>
</evidence>
<dbReference type="InterPro" id="IPR043708">
    <property type="entry name" value="DUF5648"/>
</dbReference>
<sequence>MHKLFRNILSFSIISISLFLGTTSFADENWTTVTSTGESYVVPETINANLPYQDGTYITNDATTFSNVGGIPFTSSNSNSNLESIIGSDDRAKVTNTKIFPYSATVFISATFPNNKTYIGSGNMLSPDSVLTAGHVIYSKEDGGWATNVVVVPGLDGNTAPFGSAIGTKLLSVSGWVNSSNSDYDIAMVRVNKPIGYSTGWYGLNTNAQINQNVNTAGYPGEKASTMWKANGPITTLNTNSISYSIDTTPGQSGSPIYDSNYKVLATHAYGMGDYGNSGTRINSTVFSWITNQNKDYVSIFRITNPNNGVHFYSSSPSEISNLLRVGWKSEGVGWFAPSSGNSIYRVYNPNSGLHFFTQSSGERDNLVKHGWKNEGISFYSSNSGTAIYRVYNPNSGQHFFTASESEKNNLVRFGWKNEGISWYGL</sequence>